<evidence type="ECO:0000313" key="2">
    <source>
        <dbReference type="EMBL" id="KAG2191150.1"/>
    </source>
</evidence>
<feature type="region of interest" description="Disordered" evidence="1">
    <location>
        <begin position="176"/>
        <end position="205"/>
    </location>
</feature>
<sequence length="314" mass="35333">MANRRALAPQPNAENPRMMEEIIAMKQTVLTISNDVGFLKQAYTTMNGQSGTNVGGNTNTGQPSNAGPVVPVAVAPVVSTTGNVLPEPKPKDLTEVIRLIHGYMWTPRFRSNDQAEIEANNRKPRWNTKVFFNDSPNKELVDNLMAFLVQRSRDPRLRNSDIREKVHNHFRSRCHLESQTSSKRDAAKAKTRRSSREGDHLKRRGLTYAKNKAAIDAAMGRDCSNLIQKGAMSDGESGDETPGTPGVRIVHVKRPSWRSNEFNHFLEMVDLYARVDLGNNSRQLMERRFHSVVTKPVPDSMLPPPPQWTVRDDE</sequence>
<comment type="caution">
    <text evidence="2">The sequence shown here is derived from an EMBL/GenBank/DDBJ whole genome shotgun (WGS) entry which is preliminary data.</text>
</comment>
<reference evidence="2" key="1">
    <citation type="submission" date="2020-12" db="EMBL/GenBank/DDBJ databases">
        <title>Metabolic potential, ecology and presence of endohyphal bacteria is reflected in genomic diversity of Mucoromycotina.</title>
        <authorList>
            <person name="Muszewska A."/>
            <person name="Okrasinska A."/>
            <person name="Steczkiewicz K."/>
            <person name="Drgas O."/>
            <person name="Orlowska M."/>
            <person name="Perlinska-Lenart U."/>
            <person name="Aleksandrzak-Piekarczyk T."/>
            <person name="Szatraj K."/>
            <person name="Zielenkiewicz U."/>
            <person name="Pilsyk S."/>
            <person name="Malc E."/>
            <person name="Mieczkowski P."/>
            <person name="Kruszewska J.S."/>
            <person name="Biernat P."/>
            <person name="Pawlowska J."/>
        </authorList>
    </citation>
    <scope>NUCLEOTIDE SEQUENCE</scope>
    <source>
        <strain evidence="2">WA0000017839</strain>
    </source>
</reference>
<evidence type="ECO:0000256" key="1">
    <source>
        <dbReference type="SAM" id="MobiDB-lite"/>
    </source>
</evidence>
<dbReference type="AlphaFoldDB" id="A0A8H7UPW5"/>
<name>A0A8H7UPW5_9FUNG</name>
<dbReference type="Proteomes" id="UP000603453">
    <property type="component" value="Unassembled WGS sequence"/>
</dbReference>
<gene>
    <name evidence="2" type="ORF">INT47_012156</name>
</gene>
<organism evidence="2 3">
    <name type="scientific">Mucor saturninus</name>
    <dbReference type="NCBI Taxonomy" id="64648"/>
    <lineage>
        <taxon>Eukaryota</taxon>
        <taxon>Fungi</taxon>
        <taxon>Fungi incertae sedis</taxon>
        <taxon>Mucoromycota</taxon>
        <taxon>Mucoromycotina</taxon>
        <taxon>Mucoromycetes</taxon>
        <taxon>Mucorales</taxon>
        <taxon>Mucorineae</taxon>
        <taxon>Mucoraceae</taxon>
        <taxon>Mucor</taxon>
    </lineage>
</organism>
<accession>A0A8H7UPW5</accession>
<evidence type="ECO:0000313" key="3">
    <source>
        <dbReference type="Proteomes" id="UP000603453"/>
    </source>
</evidence>
<proteinExistence type="predicted"/>
<feature type="compositionally biased region" description="Basic and acidic residues" evidence="1">
    <location>
        <begin position="182"/>
        <end position="200"/>
    </location>
</feature>
<dbReference type="EMBL" id="JAEPRD010000468">
    <property type="protein sequence ID" value="KAG2191150.1"/>
    <property type="molecule type" value="Genomic_DNA"/>
</dbReference>
<protein>
    <submittedName>
        <fullName evidence="2">Uncharacterized protein</fullName>
    </submittedName>
</protein>
<keyword evidence="3" id="KW-1185">Reference proteome</keyword>
<dbReference type="OrthoDB" id="2287577at2759"/>